<dbReference type="Gene3D" id="3.40.630.10">
    <property type="entry name" value="Zn peptidases"/>
    <property type="match status" value="1"/>
</dbReference>
<dbReference type="PANTHER" id="PTHR11014">
    <property type="entry name" value="PEPTIDASE M20 FAMILY MEMBER"/>
    <property type="match status" value="1"/>
</dbReference>
<evidence type="ECO:0000256" key="2">
    <source>
        <dbReference type="PIRSR" id="PIRSR005962-1"/>
    </source>
</evidence>
<protein>
    <submittedName>
        <fullName evidence="4">Amidohydrolase</fullName>
    </submittedName>
</protein>
<dbReference type="InterPro" id="IPR011650">
    <property type="entry name" value="Peptidase_M20_dimer"/>
</dbReference>
<dbReference type="SUPFAM" id="SSF55031">
    <property type="entry name" value="Bacterial exopeptidase dimerisation domain"/>
    <property type="match status" value="1"/>
</dbReference>
<proteinExistence type="predicted"/>
<feature type="binding site" evidence="2">
    <location>
        <position position="117"/>
    </location>
    <ligand>
        <name>Mn(2+)</name>
        <dbReference type="ChEBI" id="CHEBI:29035"/>
        <label>2</label>
    </ligand>
</feature>
<evidence type="ECO:0000313" key="4">
    <source>
        <dbReference type="EMBL" id="ARU16903.1"/>
    </source>
</evidence>
<gene>
    <name evidence="4" type="ORF">A9D14_12910</name>
</gene>
<feature type="binding site" evidence="2">
    <location>
        <position position="153"/>
    </location>
    <ligand>
        <name>Mn(2+)</name>
        <dbReference type="ChEBI" id="CHEBI:29035"/>
        <label>2</label>
    </ligand>
</feature>
<keyword evidence="2" id="KW-0479">Metal-binding</keyword>
<dbReference type="GO" id="GO:0046872">
    <property type="term" value="F:metal ion binding"/>
    <property type="evidence" value="ECO:0007669"/>
    <property type="project" value="UniProtKB-KW"/>
</dbReference>
<dbReference type="InterPro" id="IPR002933">
    <property type="entry name" value="Peptidase_M20"/>
</dbReference>
<comment type="cofactor">
    <cofactor evidence="2">
        <name>Mn(2+)</name>
        <dbReference type="ChEBI" id="CHEBI:29035"/>
    </cofactor>
    <text evidence="2">The Mn(2+) ion enhances activity.</text>
</comment>
<dbReference type="NCBIfam" id="TIGR01891">
    <property type="entry name" value="amidohydrolases"/>
    <property type="match status" value="1"/>
</dbReference>
<evidence type="ECO:0000313" key="5">
    <source>
        <dbReference type="Proteomes" id="UP000195807"/>
    </source>
</evidence>
<dbReference type="Pfam" id="PF01546">
    <property type="entry name" value="Peptidase_M20"/>
    <property type="match status" value="1"/>
</dbReference>
<evidence type="ECO:0000259" key="3">
    <source>
        <dbReference type="Pfam" id="PF07687"/>
    </source>
</evidence>
<feature type="binding site" evidence="2">
    <location>
        <position position="383"/>
    </location>
    <ligand>
        <name>Mn(2+)</name>
        <dbReference type="ChEBI" id="CHEBI:29035"/>
        <label>2</label>
    </ligand>
</feature>
<name>A0A1Z1FDX7_9SPHN</name>
<dbReference type="FunFam" id="3.30.70.360:FF:000001">
    <property type="entry name" value="N-acetyldiaminopimelate deacetylase"/>
    <property type="match status" value="1"/>
</dbReference>
<organism evidence="4 5">
    <name type="scientific">Croceicoccus marinus</name>
    <dbReference type="NCBI Taxonomy" id="450378"/>
    <lineage>
        <taxon>Bacteria</taxon>
        <taxon>Pseudomonadati</taxon>
        <taxon>Pseudomonadota</taxon>
        <taxon>Alphaproteobacteria</taxon>
        <taxon>Sphingomonadales</taxon>
        <taxon>Erythrobacteraceae</taxon>
        <taxon>Croceicoccus</taxon>
    </lineage>
</organism>
<dbReference type="STRING" id="450378.GCA_001661675_02591"/>
<dbReference type="Pfam" id="PF07687">
    <property type="entry name" value="M20_dimer"/>
    <property type="match status" value="1"/>
</dbReference>
<dbReference type="InterPro" id="IPR017439">
    <property type="entry name" value="Amidohydrolase"/>
</dbReference>
<dbReference type="GO" id="GO:0050118">
    <property type="term" value="F:N-acetyldiaminopimelate deacetylase activity"/>
    <property type="evidence" value="ECO:0007669"/>
    <property type="project" value="UniProtKB-ARBA"/>
</dbReference>
<evidence type="ECO:0000256" key="1">
    <source>
        <dbReference type="ARBA" id="ARBA00022801"/>
    </source>
</evidence>
<keyword evidence="5" id="KW-1185">Reference proteome</keyword>
<dbReference type="Proteomes" id="UP000195807">
    <property type="component" value="Chromosome"/>
</dbReference>
<dbReference type="InterPro" id="IPR036264">
    <property type="entry name" value="Bact_exopeptidase_dim_dom"/>
</dbReference>
<dbReference type="OrthoDB" id="9777385at2"/>
<dbReference type="SUPFAM" id="SSF53187">
    <property type="entry name" value="Zn-dependent exopeptidases"/>
    <property type="match status" value="1"/>
</dbReference>
<keyword evidence="2" id="KW-0464">Manganese</keyword>
<sequence>MNLHATPPGDIGSSIAEAAEALGDEIVALRRAIHADPELGLETPRTLAKVKDALADLPLEWREGPQTTGAVAVLKGRGPATDKRRRVVLRGDMDALPLAEETGLPFASRTQGRMHACGHDGHTAMLAGAARLLAERTQDFDGEVWLMFQPGEEGFGGGRMMVEDGLLTDRHGPPDACFALHVMPNARHGQIACIPGPLMAASDTLQVVVRGSGGHASMPHGAADPMPVAAEIVTALQAMVTRQFDAGEPVVVTVTRIEAGHADNVIADACTMRGTLRTLSDETRARLPQAIERLATNIAAAHGLTAEVTVKPGFPVTVNDPRAFALAREVAVREFGADSFETLKRPLMTAEDFSYVLNHAPGAMLFLGVAREGDDWSQCCGLHSPRMHMDETALPRGAALLAALGLAVLQKGLPA</sequence>
<dbReference type="PANTHER" id="PTHR11014:SF63">
    <property type="entry name" value="METALLOPEPTIDASE, PUTATIVE (AFU_ORTHOLOGUE AFUA_6G09600)-RELATED"/>
    <property type="match status" value="1"/>
</dbReference>
<dbReference type="PIRSF" id="PIRSF005962">
    <property type="entry name" value="Pept_M20D_amidohydro"/>
    <property type="match status" value="1"/>
</dbReference>
<dbReference type="EMBL" id="CP019602">
    <property type="protein sequence ID" value="ARU16903.1"/>
    <property type="molecule type" value="Genomic_DNA"/>
</dbReference>
<dbReference type="KEGG" id="cman:A9D14_12910"/>
<dbReference type="AlphaFoldDB" id="A0A1Z1FDX7"/>
<feature type="domain" description="Peptidase M20 dimerisation" evidence="3">
    <location>
        <begin position="205"/>
        <end position="300"/>
    </location>
</feature>
<dbReference type="RefSeq" id="WP_066847142.1">
    <property type="nucleotide sequence ID" value="NZ_CP019602.1"/>
</dbReference>
<dbReference type="Gene3D" id="3.30.70.360">
    <property type="match status" value="1"/>
</dbReference>
<feature type="binding site" evidence="2">
    <location>
        <position position="181"/>
    </location>
    <ligand>
        <name>Mn(2+)</name>
        <dbReference type="ChEBI" id="CHEBI:29035"/>
        <label>2</label>
    </ligand>
</feature>
<dbReference type="GO" id="GO:0019877">
    <property type="term" value="P:diaminopimelate biosynthetic process"/>
    <property type="evidence" value="ECO:0007669"/>
    <property type="project" value="UniProtKB-ARBA"/>
</dbReference>
<feature type="binding site" evidence="2">
    <location>
        <position position="119"/>
    </location>
    <ligand>
        <name>Mn(2+)</name>
        <dbReference type="ChEBI" id="CHEBI:29035"/>
        <label>2</label>
    </ligand>
</feature>
<keyword evidence="1 4" id="KW-0378">Hydrolase</keyword>
<reference evidence="4 5" key="1">
    <citation type="submission" date="2017-01" db="EMBL/GenBank/DDBJ databases">
        <title>Complete genome sequence of esterase-producing bacterium Croceicoccus marinus E4A9.</title>
        <authorList>
            <person name="Wu Y.-H."/>
            <person name="Cheng H."/>
            <person name="Xu L."/>
            <person name="Huo Y.-Y."/>
            <person name="Wang C.-S."/>
            <person name="Xu X.-W."/>
        </authorList>
    </citation>
    <scope>NUCLEOTIDE SEQUENCE [LARGE SCALE GENOMIC DNA]</scope>
    <source>
        <strain evidence="4 5">E4A9</strain>
    </source>
</reference>
<accession>A0A1Z1FDX7</accession>